<dbReference type="Pfam" id="PF10165">
    <property type="entry name" value="Ric8"/>
    <property type="match status" value="1"/>
</dbReference>
<evidence type="ECO:0000256" key="2">
    <source>
        <dbReference type="ARBA" id="ARBA00022658"/>
    </source>
</evidence>
<evidence type="ECO:0000313" key="4">
    <source>
        <dbReference type="EMBL" id="KAE8147970.1"/>
    </source>
</evidence>
<dbReference type="PANTHER" id="PTHR12425:SF5">
    <property type="entry name" value="SYNEMBRYN"/>
    <property type="match status" value="1"/>
</dbReference>
<evidence type="ECO:0000313" key="5">
    <source>
        <dbReference type="Proteomes" id="UP000325780"/>
    </source>
</evidence>
<evidence type="ECO:0000256" key="3">
    <source>
        <dbReference type="ARBA" id="ARBA00023186"/>
    </source>
</evidence>
<dbReference type="GO" id="GO:0001965">
    <property type="term" value="F:G-protein alpha-subunit binding"/>
    <property type="evidence" value="ECO:0007669"/>
    <property type="project" value="TreeGrafter"/>
</dbReference>
<name>A0A5N6TNS9_ASPAV</name>
<dbReference type="Proteomes" id="UP000325780">
    <property type="component" value="Unassembled WGS sequence"/>
</dbReference>
<protein>
    <submittedName>
        <fullName evidence="4">Guanine nucleotide exchange factor</fullName>
    </submittedName>
</protein>
<organism evidence="4 5">
    <name type="scientific">Aspergillus avenaceus</name>
    <dbReference type="NCBI Taxonomy" id="36643"/>
    <lineage>
        <taxon>Eukaryota</taxon>
        <taxon>Fungi</taxon>
        <taxon>Dikarya</taxon>
        <taxon>Ascomycota</taxon>
        <taxon>Pezizomycotina</taxon>
        <taxon>Eurotiomycetes</taxon>
        <taxon>Eurotiomycetidae</taxon>
        <taxon>Eurotiales</taxon>
        <taxon>Aspergillaceae</taxon>
        <taxon>Aspergillus</taxon>
        <taxon>Aspergillus subgen. Circumdati</taxon>
    </lineage>
</organism>
<dbReference type="OrthoDB" id="5585685at2759"/>
<comment type="similarity">
    <text evidence="1">Belongs to the synembryn family.</text>
</comment>
<dbReference type="GO" id="GO:0005737">
    <property type="term" value="C:cytoplasm"/>
    <property type="evidence" value="ECO:0007669"/>
    <property type="project" value="TreeGrafter"/>
</dbReference>
<dbReference type="GO" id="GO:0007186">
    <property type="term" value="P:G protein-coupled receptor signaling pathway"/>
    <property type="evidence" value="ECO:0007669"/>
    <property type="project" value="TreeGrafter"/>
</dbReference>
<proteinExistence type="inferred from homology"/>
<keyword evidence="5" id="KW-1185">Reference proteome</keyword>
<sequence length="465" mass="51721">MQSQTVPGADKLQQVTRLLRSLEDDLQVKKLGGSQKVQMLLQLRGYGTDPTNAGPIYSENGMKVLAKYGVDGESADIRRAALRCVANALLLDKSMRQLFVNTGYGGKLAEKLKCDSSDDEMIISRILFLSTYDTTMDFDELVNKHALGDNVNYQIVRHAKQFPKSGKKPLSQIDELALIDTLKLIFNVAKIYPDLAATFTPSIPHVFKIISRIDIPAQPLDGLMSYLLNCLSTLDLENKKGKPFDGNPLFPTFNQNCNVDKLINILDQATSAYSPQELETKSIPLLHALITIYELAPDGPRKYMEWLLLPEDNDRSQPIGQSDTLSSKLLKLSTAPYPNLKTAISELMFVLSGKNAENLTKNIGYGFAAGLLATRGMEIPKTAGEAFAEEKFDPEINPITGQRWDAEKQDTGTPMSQEEKEREAERLFVLFERLKTNGVLQVENPVAQAVREGRFEELPDSDDSD</sequence>
<dbReference type="EMBL" id="ML742182">
    <property type="protein sequence ID" value="KAE8147970.1"/>
    <property type="molecule type" value="Genomic_DNA"/>
</dbReference>
<dbReference type="AlphaFoldDB" id="A0A5N6TNS9"/>
<dbReference type="SUPFAM" id="SSF48371">
    <property type="entry name" value="ARM repeat"/>
    <property type="match status" value="2"/>
</dbReference>
<accession>A0A5N6TNS9</accession>
<evidence type="ECO:0000256" key="1">
    <source>
        <dbReference type="ARBA" id="ARBA00009049"/>
    </source>
</evidence>
<keyword evidence="2" id="KW-0344">Guanine-nucleotide releasing factor</keyword>
<dbReference type="PANTHER" id="PTHR12425">
    <property type="entry name" value="SYNEMBRYN"/>
    <property type="match status" value="1"/>
</dbReference>
<reference evidence="4 5" key="1">
    <citation type="submission" date="2019-04" db="EMBL/GenBank/DDBJ databases">
        <title>Friends and foes A comparative genomics study of 23 Aspergillus species from section Flavi.</title>
        <authorList>
            <consortium name="DOE Joint Genome Institute"/>
            <person name="Kjaerbolling I."/>
            <person name="Vesth T."/>
            <person name="Frisvad J.C."/>
            <person name="Nybo J.L."/>
            <person name="Theobald S."/>
            <person name="Kildgaard S."/>
            <person name="Isbrandt T."/>
            <person name="Kuo A."/>
            <person name="Sato A."/>
            <person name="Lyhne E.K."/>
            <person name="Kogle M.E."/>
            <person name="Wiebenga A."/>
            <person name="Kun R.S."/>
            <person name="Lubbers R.J."/>
            <person name="Makela M.R."/>
            <person name="Barry K."/>
            <person name="Chovatia M."/>
            <person name="Clum A."/>
            <person name="Daum C."/>
            <person name="Haridas S."/>
            <person name="He G."/>
            <person name="LaButti K."/>
            <person name="Lipzen A."/>
            <person name="Mondo S."/>
            <person name="Riley R."/>
            <person name="Salamov A."/>
            <person name="Simmons B.A."/>
            <person name="Magnuson J.K."/>
            <person name="Henrissat B."/>
            <person name="Mortensen U.H."/>
            <person name="Larsen T.O."/>
            <person name="Devries R.P."/>
            <person name="Grigoriev I.V."/>
            <person name="Machida M."/>
            <person name="Baker S.E."/>
            <person name="Andersen M.R."/>
        </authorList>
    </citation>
    <scope>NUCLEOTIDE SEQUENCE [LARGE SCALE GENOMIC DNA]</scope>
    <source>
        <strain evidence="4 5">IBT 18842</strain>
    </source>
</reference>
<keyword evidence="3" id="KW-0143">Chaperone</keyword>
<dbReference type="InterPro" id="IPR016024">
    <property type="entry name" value="ARM-type_fold"/>
</dbReference>
<dbReference type="InterPro" id="IPR019318">
    <property type="entry name" value="Gua_nucleotide_exch_fac_Ric8"/>
</dbReference>
<dbReference type="GO" id="GO:0005085">
    <property type="term" value="F:guanyl-nucleotide exchange factor activity"/>
    <property type="evidence" value="ECO:0007669"/>
    <property type="project" value="UniProtKB-KW"/>
</dbReference>
<gene>
    <name evidence="4" type="ORF">BDV25DRAFT_159242</name>
</gene>